<gene>
    <name evidence="2" type="ORF">GCM10022277_17390</name>
</gene>
<evidence type="ECO:0000313" key="3">
    <source>
        <dbReference type="Proteomes" id="UP001501565"/>
    </source>
</evidence>
<feature type="transmembrane region" description="Helical" evidence="1">
    <location>
        <begin position="52"/>
        <end position="72"/>
    </location>
</feature>
<dbReference type="InterPro" id="IPR013879">
    <property type="entry name" value="DUF1761"/>
</dbReference>
<dbReference type="Pfam" id="PF08570">
    <property type="entry name" value="DUF1761"/>
    <property type="match status" value="1"/>
</dbReference>
<keyword evidence="1" id="KW-0472">Membrane</keyword>
<feature type="transmembrane region" description="Helical" evidence="1">
    <location>
        <begin position="110"/>
        <end position="132"/>
    </location>
</feature>
<protein>
    <recommendedName>
        <fullName evidence="4">DUF1761 domain-containing protein</fullName>
    </recommendedName>
</protein>
<feature type="transmembrane region" description="Helical" evidence="1">
    <location>
        <begin position="78"/>
        <end position="98"/>
    </location>
</feature>
<keyword evidence="1" id="KW-0812">Transmembrane</keyword>
<accession>A0ABP7MF91</accession>
<reference evidence="3" key="1">
    <citation type="journal article" date="2019" name="Int. J. Syst. Evol. Microbiol.">
        <title>The Global Catalogue of Microorganisms (GCM) 10K type strain sequencing project: providing services to taxonomists for standard genome sequencing and annotation.</title>
        <authorList>
            <consortium name="The Broad Institute Genomics Platform"/>
            <consortium name="The Broad Institute Genome Sequencing Center for Infectious Disease"/>
            <person name="Wu L."/>
            <person name="Ma J."/>
        </authorList>
    </citation>
    <scope>NUCLEOTIDE SEQUENCE [LARGE SCALE GENOMIC DNA]</scope>
    <source>
        <strain evidence="3">JCM 17551</strain>
    </source>
</reference>
<evidence type="ECO:0000313" key="2">
    <source>
        <dbReference type="EMBL" id="GAA3921965.1"/>
    </source>
</evidence>
<feature type="transmembrane region" description="Helical" evidence="1">
    <location>
        <begin position="6"/>
        <end position="31"/>
    </location>
</feature>
<dbReference type="RefSeq" id="WP_344797553.1">
    <property type="nucleotide sequence ID" value="NZ_BAABBN010000004.1"/>
</dbReference>
<evidence type="ECO:0000256" key="1">
    <source>
        <dbReference type="SAM" id="Phobius"/>
    </source>
</evidence>
<comment type="caution">
    <text evidence="2">The sequence shown here is derived from an EMBL/GenBank/DDBJ whole genome shotgun (WGS) entry which is preliminary data.</text>
</comment>
<proteinExistence type="predicted"/>
<name>A0ABP7MF91_9GAMM</name>
<evidence type="ECO:0008006" key="4">
    <source>
        <dbReference type="Google" id="ProtNLM"/>
    </source>
</evidence>
<keyword evidence="1" id="KW-1133">Transmembrane helix</keyword>
<keyword evidence="3" id="KW-1185">Reference proteome</keyword>
<dbReference type="EMBL" id="BAABBN010000004">
    <property type="protein sequence ID" value="GAA3921965.1"/>
    <property type="molecule type" value="Genomic_DNA"/>
</dbReference>
<dbReference type="Proteomes" id="UP001501565">
    <property type="component" value="Unassembled WGS sequence"/>
</dbReference>
<sequence length="133" mass="14522">MSLDINLIAVFAAAIATFLFGALWYSPLLFLEAWAKEAAINTDQNLGSPVRVFGLTFLSTLFSSAMLSLVLYHETTAWFGALKGAGVGAFFVMASLGINYQFAQCSFKQWLIDGGFHVGRFAIMGFIIGGWLY</sequence>
<organism evidence="2 3">
    <name type="scientific">Litoribacillus peritrichatus</name>
    <dbReference type="NCBI Taxonomy" id="718191"/>
    <lineage>
        <taxon>Bacteria</taxon>
        <taxon>Pseudomonadati</taxon>
        <taxon>Pseudomonadota</taxon>
        <taxon>Gammaproteobacteria</taxon>
        <taxon>Oceanospirillales</taxon>
        <taxon>Oceanospirillaceae</taxon>
        <taxon>Litoribacillus</taxon>
    </lineage>
</organism>